<feature type="region of interest" description="Disordered" evidence="1">
    <location>
        <begin position="248"/>
        <end position="269"/>
    </location>
</feature>
<protein>
    <submittedName>
        <fullName evidence="2">Uncharacterized protein</fullName>
    </submittedName>
</protein>
<evidence type="ECO:0000313" key="2">
    <source>
        <dbReference type="EMBL" id="SEN63076.1"/>
    </source>
</evidence>
<gene>
    <name evidence="2" type="ORF">SAMN05444955_1168</name>
</gene>
<dbReference type="STRING" id="1173111.SAMN05444955_1168"/>
<reference evidence="2 3" key="1">
    <citation type="submission" date="2016-10" db="EMBL/GenBank/DDBJ databases">
        <authorList>
            <person name="de Groot N.N."/>
        </authorList>
    </citation>
    <scope>NUCLEOTIDE SEQUENCE [LARGE SCALE GENOMIC DNA]</scope>
    <source>
        <strain evidence="2 3">DSM 46701</strain>
    </source>
</reference>
<dbReference type="AlphaFoldDB" id="A0A1H8I4V7"/>
<dbReference type="Proteomes" id="UP000199695">
    <property type="component" value="Unassembled WGS sequence"/>
</dbReference>
<dbReference type="EMBL" id="FOCQ01000016">
    <property type="protein sequence ID" value="SEN63076.1"/>
    <property type="molecule type" value="Genomic_DNA"/>
</dbReference>
<dbReference type="RefSeq" id="WP_089971649.1">
    <property type="nucleotide sequence ID" value="NZ_FOCQ01000016.1"/>
</dbReference>
<proteinExistence type="predicted"/>
<keyword evidence="3" id="KW-1185">Reference proteome</keyword>
<dbReference type="OrthoDB" id="2808511at2"/>
<organism evidence="2 3">
    <name type="scientific">Lihuaxuella thermophila</name>
    <dbReference type="NCBI Taxonomy" id="1173111"/>
    <lineage>
        <taxon>Bacteria</taxon>
        <taxon>Bacillati</taxon>
        <taxon>Bacillota</taxon>
        <taxon>Bacilli</taxon>
        <taxon>Bacillales</taxon>
        <taxon>Thermoactinomycetaceae</taxon>
        <taxon>Lihuaxuella</taxon>
    </lineage>
</organism>
<name>A0A1H8I4V7_9BACL</name>
<accession>A0A1H8I4V7</accession>
<evidence type="ECO:0000256" key="1">
    <source>
        <dbReference type="SAM" id="MobiDB-lite"/>
    </source>
</evidence>
<evidence type="ECO:0000313" key="3">
    <source>
        <dbReference type="Proteomes" id="UP000199695"/>
    </source>
</evidence>
<sequence length="269" mass="30797">MISVSTLPPHIHKAVAPFNPNNDKYDVFPAKVNVGGKSYYAFVFKGNAERLIVEEDGTVPKLTEVIKPALIAPSYNTICGNIGKTGTRWVNTYKTGAFKRLQKALMYMKDKYLAKLDSVTIKSVDSFIHMIDEMNYYQNQLTNVVKSAISFADGTNKKELVTEEDYYTLRNYNVIMVRSAVNQNNIQLEAERDRVQAIQGLSAAIPLFNIKDWLILAYIRHHHKGFLSKTHYPQEAKEMEDLKRMVEVDKPLEQDDEADTILKKYRNPK</sequence>